<dbReference type="RefSeq" id="WP_093318056.1">
    <property type="nucleotide sequence ID" value="NZ_FOHV01000005.1"/>
</dbReference>
<dbReference type="GO" id="GO:0030288">
    <property type="term" value="C:outer membrane-bounded periplasmic space"/>
    <property type="evidence" value="ECO:0007669"/>
    <property type="project" value="TreeGrafter"/>
</dbReference>
<dbReference type="PIRSF" id="PIRSF028513">
    <property type="entry name" value="LptC"/>
    <property type="match status" value="1"/>
</dbReference>
<dbReference type="Gene3D" id="2.60.450.10">
    <property type="entry name" value="Lipopolysaccharide (LPS) transport protein A like domain"/>
    <property type="match status" value="1"/>
</dbReference>
<evidence type="ECO:0000313" key="8">
    <source>
        <dbReference type="EMBL" id="SES90792.1"/>
    </source>
</evidence>
<dbReference type="STRING" id="1123402.SAMN02583745_00847"/>
<comment type="function">
    <text evidence="7">Required for the translocation of lipopolysaccharide (LPS) from the inner membrane to the outer membrane.</text>
</comment>
<dbReference type="GO" id="GO:0005886">
    <property type="term" value="C:plasma membrane"/>
    <property type="evidence" value="ECO:0007669"/>
    <property type="project" value="UniProtKB-SubCell"/>
</dbReference>
<keyword evidence="9" id="KW-1185">Reference proteome</keyword>
<name>A0A1I0A9S9_9GAMM</name>
<dbReference type="PANTHER" id="PTHR37481:SF1">
    <property type="entry name" value="LIPOPOLYSACCHARIDE EXPORT SYSTEM PROTEIN LPTC"/>
    <property type="match status" value="1"/>
</dbReference>
<organism evidence="8 9">
    <name type="scientific">Thorsellia anophelis DSM 18579</name>
    <dbReference type="NCBI Taxonomy" id="1123402"/>
    <lineage>
        <taxon>Bacteria</taxon>
        <taxon>Pseudomonadati</taxon>
        <taxon>Pseudomonadota</taxon>
        <taxon>Gammaproteobacteria</taxon>
        <taxon>Enterobacterales</taxon>
        <taxon>Thorselliaceae</taxon>
        <taxon>Thorsellia</taxon>
    </lineage>
</organism>
<comment type="function">
    <text evidence="6">Involved in the assembly of lipopolysaccharide (LPS). Required for the translocation of LPS from the inner membrane to the outer membrane. Facilitates the transfer of LPS from the inner membrane to the periplasmic protein LptA. Could be a docking site for LptA.</text>
</comment>
<dbReference type="GO" id="GO:0015221">
    <property type="term" value="F:lipopolysaccharide transmembrane transporter activity"/>
    <property type="evidence" value="ECO:0007669"/>
    <property type="project" value="InterPro"/>
</dbReference>
<gene>
    <name evidence="6" type="primary">lptC</name>
    <name evidence="8" type="ORF">SAMN02583745_00847</name>
</gene>
<keyword evidence="5 6" id="KW-0472">Membrane</keyword>
<keyword evidence="1 6" id="KW-1003">Cell membrane</keyword>
<evidence type="ECO:0000256" key="2">
    <source>
        <dbReference type="ARBA" id="ARBA00022519"/>
    </source>
</evidence>
<evidence type="ECO:0000256" key="7">
    <source>
        <dbReference type="PIRNR" id="PIRNR028513"/>
    </source>
</evidence>
<keyword evidence="4 6" id="KW-1133">Transmembrane helix</keyword>
<evidence type="ECO:0000256" key="3">
    <source>
        <dbReference type="ARBA" id="ARBA00022692"/>
    </source>
</evidence>
<proteinExistence type="inferred from homology"/>
<dbReference type="InterPro" id="IPR052363">
    <property type="entry name" value="LPS_export_LptC"/>
</dbReference>
<dbReference type="PANTHER" id="PTHR37481">
    <property type="entry name" value="LIPOPOLYSACCHARIDE EXPORT SYSTEM PROTEIN LPTC"/>
    <property type="match status" value="1"/>
</dbReference>
<evidence type="ECO:0000313" key="9">
    <source>
        <dbReference type="Proteomes" id="UP000242642"/>
    </source>
</evidence>
<keyword evidence="3 6" id="KW-0812">Transmembrane</keyword>
<dbReference type="AlphaFoldDB" id="A0A1I0A9S9"/>
<evidence type="ECO:0000256" key="6">
    <source>
        <dbReference type="HAMAP-Rule" id="MF_01915"/>
    </source>
</evidence>
<reference evidence="9" key="1">
    <citation type="submission" date="2016-10" db="EMBL/GenBank/DDBJ databases">
        <authorList>
            <person name="Varghese N."/>
            <person name="Submissions S."/>
        </authorList>
    </citation>
    <scope>NUCLEOTIDE SEQUENCE [LARGE SCALE GENOMIC DNA]</scope>
    <source>
        <strain evidence="9">DSM 18579</strain>
    </source>
</reference>
<dbReference type="Pfam" id="PF06835">
    <property type="entry name" value="LptC"/>
    <property type="match status" value="1"/>
</dbReference>
<dbReference type="Proteomes" id="UP000242642">
    <property type="component" value="Unassembled WGS sequence"/>
</dbReference>
<dbReference type="GO" id="GO:0043165">
    <property type="term" value="P:Gram-negative-bacterium-type cell outer membrane assembly"/>
    <property type="evidence" value="ECO:0007669"/>
    <property type="project" value="UniProtKB-UniRule"/>
</dbReference>
<comment type="subcellular location">
    <subcellularLocation>
        <location evidence="6">Cell inner membrane</location>
        <topology evidence="6">Single-pass membrane protein</topology>
    </subcellularLocation>
</comment>
<accession>A0A1I0A9S9</accession>
<dbReference type="GO" id="GO:0017089">
    <property type="term" value="F:glycolipid transfer activity"/>
    <property type="evidence" value="ECO:0007669"/>
    <property type="project" value="TreeGrafter"/>
</dbReference>
<evidence type="ECO:0000256" key="5">
    <source>
        <dbReference type="ARBA" id="ARBA00023136"/>
    </source>
</evidence>
<dbReference type="NCBIfam" id="TIGR04409">
    <property type="entry name" value="LptC_YrbK"/>
    <property type="match status" value="1"/>
</dbReference>
<evidence type="ECO:0000256" key="4">
    <source>
        <dbReference type="ARBA" id="ARBA00022989"/>
    </source>
</evidence>
<dbReference type="HAMAP" id="MF_01915">
    <property type="entry name" value="LPS_assembly_LptC"/>
    <property type="match status" value="1"/>
</dbReference>
<comment type="similarity">
    <text evidence="6 7">Belongs to the LptC family.</text>
</comment>
<dbReference type="OrthoDB" id="5659892at2"/>
<sequence>MNKLYMTIKDKGLTILLILVALTLIGIKFADMDTNDNLNEEPNEDSPTYIATETKTLAYDELGKLSHELLAKFAKNRADSGKSELKDPILIIFGETGKPDWKVSAERADIDENRLLFLQGNVKVNRLEAVAILDNIVTESASIDLNTQDIMSEVAVTLEGDGFSSKGNGLIGNIKSQQAKLLNNVMSIYQPQTATN</sequence>
<protein>
    <recommendedName>
        <fullName evidence="6 7">Lipopolysaccharide export system protein LptC</fullName>
    </recommendedName>
</protein>
<dbReference type="EMBL" id="FOHV01000005">
    <property type="protein sequence ID" value="SES90792.1"/>
    <property type="molecule type" value="Genomic_DNA"/>
</dbReference>
<comment type="subunit">
    <text evidence="6">Component of the lipopolysaccharide transport and assembly complex. Interacts with LptA and the LptBFG transporter complex.</text>
</comment>
<dbReference type="InterPro" id="IPR026265">
    <property type="entry name" value="LptC"/>
</dbReference>
<evidence type="ECO:0000256" key="1">
    <source>
        <dbReference type="ARBA" id="ARBA00022475"/>
    </source>
</evidence>
<dbReference type="InterPro" id="IPR010664">
    <property type="entry name" value="LipoPS_assembly_LptC-rel"/>
</dbReference>
<keyword evidence="2 6" id="KW-0997">Cell inner membrane</keyword>